<keyword evidence="1" id="KW-0614">Plasmid</keyword>
<reference evidence="1" key="1">
    <citation type="submission" date="2003-12" db="EMBL/GenBank/DDBJ databases">
        <authorList>
            <person name="Hosted T.J.Jr."/>
            <person name="Horan A.C."/>
            <person name="Wang T."/>
        </authorList>
    </citation>
    <scope>NUCLEOTIDE SEQUENCE</scope>
    <source>
        <strain evidence="1">IMRU3455</strain>
        <plasmid evidence="1">linear plasmid pSLV45</plasmid>
    </source>
</reference>
<dbReference type="EMBL" id="AY498874">
    <property type="protein sequence ID" value="AAS45787.1"/>
    <property type="molecule type" value="Genomic_DNA"/>
</dbReference>
<proteinExistence type="predicted"/>
<organism evidence="1">
    <name type="scientific">Streptomyces lavendulae</name>
    <dbReference type="NCBI Taxonomy" id="1914"/>
    <lineage>
        <taxon>Bacteria</taxon>
        <taxon>Bacillati</taxon>
        <taxon>Actinomycetota</taxon>
        <taxon>Actinomycetes</taxon>
        <taxon>Kitasatosporales</taxon>
        <taxon>Streptomycetaceae</taxon>
        <taxon>Streptomyces</taxon>
    </lineage>
</organism>
<protein>
    <submittedName>
        <fullName evidence="1">SLV.4</fullName>
    </submittedName>
</protein>
<accession>Q6RGR6</accession>
<sequence length="110" mass="12390">MLAAGVEAELLWTEHQGPVADAERWAIEAGGIGDQGLARDLVDSLRPVGWPKLDYGPPGPAPRSWNWPHQRQRARTTVERWWPQIEAVADRLVCHRRLNPASILEVLTKQ</sequence>
<name>Q6RGR6_STRLA</name>
<evidence type="ECO:0000313" key="1">
    <source>
        <dbReference type="EMBL" id="AAS45787.1"/>
    </source>
</evidence>
<geneLocation type="plasmid" evidence="1">
    <name>linear plasmid pSLV45</name>
</geneLocation>
<reference evidence="1" key="2">
    <citation type="journal article" date="2004" name="Microbiology">
        <title>Characterization of the Streptomyces lavendulae IMRU 3455 linear plasmid pSLV45.</title>
        <authorList>
            <person name="Hosted T.J."/>
            <person name="Wang T."/>
            <person name="Horan A.C."/>
        </authorList>
    </citation>
    <scope>NUCLEOTIDE SEQUENCE</scope>
    <source>
        <strain evidence="1">IMRU3455</strain>
        <plasmid evidence="1">linear plasmid pSLV45</plasmid>
    </source>
</reference>
<dbReference type="AlphaFoldDB" id="Q6RGR6"/>
<gene>
    <name evidence="1" type="primary">SLV.4</name>
</gene>